<dbReference type="Proteomes" id="UP000552644">
    <property type="component" value="Unassembled WGS sequence"/>
</dbReference>
<keyword evidence="3" id="KW-0560">Oxidoreductase</keyword>
<proteinExistence type="inferred from homology"/>
<dbReference type="GO" id="GO:0016705">
    <property type="term" value="F:oxidoreductase activity, acting on paired donors, with incorporation or reduction of molecular oxygen"/>
    <property type="evidence" value="ECO:0007669"/>
    <property type="project" value="InterPro"/>
</dbReference>
<feature type="binding site" evidence="6">
    <location>
        <position position="123"/>
    </location>
    <ligand>
        <name>FMN</name>
        <dbReference type="ChEBI" id="CHEBI:58210"/>
    </ligand>
</feature>
<dbReference type="EMBL" id="JACHJP010000008">
    <property type="protein sequence ID" value="MBB4919053.1"/>
    <property type="molecule type" value="Genomic_DNA"/>
</dbReference>
<evidence type="ECO:0000256" key="3">
    <source>
        <dbReference type="ARBA" id="ARBA00023002"/>
    </source>
</evidence>
<feature type="domain" description="Luciferase-like" evidence="7">
    <location>
        <begin position="90"/>
        <end position="316"/>
    </location>
</feature>
<sequence length="465" mass="51774">MSEKRQVKLGHSIWPEGRHGTGWRRRRHHKVLEGDPDFYRATAQTAERGLFDYFFLGNGEAARLPGKPGPGNREWSADTAANGVVNIADGEHYWTPNGLFKLDSFTANAYVAALTSHIGLVSTFNTTYQHPFNVARQTATLDHLSRGRAAINIVTGRSDDAARNYGFEEQPDGDARWDRAEEFVQILWSLWDGWQDGWYVGDREGGRFLDLDKIHPTAFRGKHFSVEGPLNIPPSPQRRPPLIVAGTSQRSFEFGAKYADVRFIPFADKQAEYYRKQKELAAQYHRDPDDYHLLPGITFYVDETSTAAHARFREIQDLSVVPFDADALGRVLGVDLGGAGPYDKVKDVVDVAAHPGSAWLVKDAFLGFGDEDITLADLDHFVANGPANQVPVVGSGQEVADWIEENFEDRKLDGVVVFPPYQPGSLDAFVDLVVPELQRRGLFRTAYTGTTFREHLGPSATAKTA</sequence>
<feature type="binding site" evidence="6">
    <location>
        <position position="248"/>
    </location>
    <ligand>
        <name>FMN</name>
        <dbReference type="ChEBI" id="CHEBI:58210"/>
    </ligand>
</feature>
<dbReference type="PANTHER" id="PTHR30011">
    <property type="entry name" value="ALKANESULFONATE MONOOXYGENASE-RELATED"/>
    <property type="match status" value="1"/>
</dbReference>
<dbReference type="InterPro" id="IPR016215">
    <property type="entry name" value="NTA_MOA"/>
</dbReference>
<name>A0A7W7QST6_9ACTN</name>
<keyword evidence="2 6" id="KW-0288">FMN</keyword>
<dbReference type="NCBIfam" id="TIGR03860">
    <property type="entry name" value="FMN_nitrolo"/>
    <property type="match status" value="1"/>
</dbReference>
<organism evidence="8 9">
    <name type="scientific">Streptosporangium saharense</name>
    <dbReference type="NCBI Taxonomy" id="1706840"/>
    <lineage>
        <taxon>Bacteria</taxon>
        <taxon>Bacillati</taxon>
        <taxon>Actinomycetota</taxon>
        <taxon>Actinomycetes</taxon>
        <taxon>Streptosporangiales</taxon>
        <taxon>Streptosporangiaceae</taxon>
        <taxon>Streptosporangium</taxon>
    </lineage>
</organism>
<evidence type="ECO:0000259" key="7">
    <source>
        <dbReference type="Pfam" id="PF00296"/>
    </source>
</evidence>
<comment type="caution">
    <text evidence="8">The sequence shown here is derived from an EMBL/GenBank/DDBJ whole genome shotgun (WGS) entry which is preliminary data.</text>
</comment>
<evidence type="ECO:0000256" key="6">
    <source>
        <dbReference type="PIRSR" id="PIRSR000337-1"/>
    </source>
</evidence>
<evidence type="ECO:0000256" key="4">
    <source>
        <dbReference type="ARBA" id="ARBA00023033"/>
    </source>
</evidence>
<keyword evidence="9" id="KW-1185">Reference proteome</keyword>
<dbReference type="InterPro" id="IPR036661">
    <property type="entry name" value="Luciferase-like_sf"/>
</dbReference>
<evidence type="ECO:0000256" key="5">
    <source>
        <dbReference type="ARBA" id="ARBA00033748"/>
    </source>
</evidence>
<dbReference type="AlphaFoldDB" id="A0A7W7QST6"/>
<dbReference type="RefSeq" id="WP_184720879.1">
    <property type="nucleotide sequence ID" value="NZ_JACHJP010000008.1"/>
</dbReference>
<reference evidence="8 9" key="1">
    <citation type="submission" date="2020-08" db="EMBL/GenBank/DDBJ databases">
        <title>Genomic Encyclopedia of Type Strains, Phase III (KMG-III): the genomes of soil and plant-associated and newly described type strains.</title>
        <authorList>
            <person name="Whitman W."/>
        </authorList>
    </citation>
    <scope>NUCLEOTIDE SEQUENCE [LARGE SCALE GENOMIC DNA]</scope>
    <source>
        <strain evidence="8 9">CECT 8840</strain>
    </source>
</reference>
<evidence type="ECO:0000256" key="2">
    <source>
        <dbReference type="ARBA" id="ARBA00022643"/>
    </source>
</evidence>
<dbReference type="PIRSF" id="PIRSF000337">
    <property type="entry name" value="NTA_MOA"/>
    <property type="match status" value="1"/>
</dbReference>
<keyword evidence="1 6" id="KW-0285">Flavoprotein</keyword>
<dbReference type="InterPro" id="IPR011251">
    <property type="entry name" value="Luciferase-like_dom"/>
</dbReference>
<gene>
    <name evidence="8" type="ORF">FHS44_006189</name>
</gene>
<dbReference type="PANTHER" id="PTHR30011:SF16">
    <property type="entry name" value="C2H2 FINGER DOMAIN TRANSCRIPTION FACTOR (EUROFUNG)-RELATED"/>
    <property type="match status" value="1"/>
</dbReference>
<accession>A0A7W7QST6</accession>
<protein>
    <submittedName>
        <fullName evidence="8">FMN-dependent oxidoreductase (Nitrilotriacetate monooxygenase family)</fullName>
    </submittedName>
</protein>
<dbReference type="InterPro" id="IPR051260">
    <property type="entry name" value="Diverse_substr_monoxygenases"/>
</dbReference>
<evidence type="ECO:0000313" key="9">
    <source>
        <dbReference type="Proteomes" id="UP000552644"/>
    </source>
</evidence>
<dbReference type="Pfam" id="PF00296">
    <property type="entry name" value="Bac_luciferase"/>
    <property type="match status" value="1"/>
</dbReference>
<evidence type="ECO:0000256" key="1">
    <source>
        <dbReference type="ARBA" id="ARBA00022630"/>
    </source>
</evidence>
<dbReference type="Gene3D" id="3.20.20.30">
    <property type="entry name" value="Luciferase-like domain"/>
    <property type="match status" value="1"/>
</dbReference>
<comment type="similarity">
    <text evidence="5">Belongs to the NtaA/SnaA/DszA monooxygenase family.</text>
</comment>
<evidence type="ECO:0000313" key="8">
    <source>
        <dbReference type="EMBL" id="MBB4919053.1"/>
    </source>
</evidence>
<keyword evidence="4 8" id="KW-0503">Monooxygenase</keyword>
<dbReference type="GO" id="GO:0004497">
    <property type="term" value="F:monooxygenase activity"/>
    <property type="evidence" value="ECO:0007669"/>
    <property type="project" value="UniProtKB-KW"/>
</dbReference>
<dbReference type="SUPFAM" id="SSF51679">
    <property type="entry name" value="Bacterial luciferase-like"/>
    <property type="match status" value="1"/>
</dbReference>